<dbReference type="Pfam" id="PF00933">
    <property type="entry name" value="Glyco_hydro_3"/>
    <property type="match status" value="1"/>
</dbReference>
<dbReference type="InterPro" id="IPR036962">
    <property type="entry name" value="Glyco_hydro_3_N_sf"/>
</dbReference>
<dbReference type="InterPro" id="IPR051915">
    <property type="entry name" value="Cellulose_Degrad_GH3"/>
</dbReference>
<keyword evidence="6" id="KW-0326">Glycosidase</keyword>
<dbReference type="Proteomes" id="UP000677016">
    <property type="component" value="Unassembled WGS sequence"/>
</dbReference>
<dbReference type="PANTHER" id="PTHR30620:SF16">
    <property type="entry name" value="LYSOSOMAL BETA GLUCOSIDASE"/>
    <property type="match status" value="1"/>
</dbReference>
<dbReference type="Gene3D" id="3.40.50.1700">
    <property type="entry name" value="Glycoside hydrolase family 3 C-terminal domain"/>
    <property type="match status" value="1"/>
</dbReference>
<dbReference type="EC" id="3.2.1.21" evidence="3"/>
<evidence type="ECO:0000256" key="6">
    <source>
        <dbReference type="ARBA" id="ARBA00023295"/>
    </source>
</evidence>
<dbReference type="GO" id="GO:0008422">
    <property type="term" value="F:beta-glucosidase activity"/>
    <property type="evidence" value="ECO:0007669"/>
    <property type="project" value="UniProtKB-EC"/>
</dbReference>
<dbReference type="Gene3D" id="3.20.20.300">
    <property type="entry name" value="Glycoside hydrolase, family 3, N-terminal domain"/>
    <property type="match status" value="1"/>
</dbReference>
<dbReference type="PRINTS" id="PR00133">
    <property type="entry name" value="GLHYDRLASE3"/>
</dbReference>
<comment type="similarity">
    <text evidence="2">Belongs to the glycosyl hydrolase 3 family.</text>
</comment>
<name>A0A941D5U7_9MICO</name>
<dbReference type="SUPFAM" id="SSF51445">
    <property type="entry name" value="(Trans)glycosidases"/>
    <property type="match status" value="1"/>
</dbReference>
<dbReference type="GO" id="GO:0009251">
    <property type="term" value="P:glucan catabolic process"/>
    <property type="evidence" value="ECO:0007669"/>
    <property type="project" value="TreeGrafter"/>
</dbReference>
<sequence>MKPTLSTADDGTRYRDLDGNGRMDPYEDPRLTAEQRTEDLVGRLSLEEKVGLMFHPVIHAGPEGTLAETEVGGRPTTSDTVSGRLITHYNVHTLGGPRLGARWMNALQELAERTPHGIPVTISTDPRHAFVENSEVSFKASGFSQWPEPLGFAAIDDVDLVRRFAEIARQEYRAVGIRSALHPQIDLTTEPRWGRQVQCFGQDAGRAAEYVRAYLEGFQVGPQLGPDSVSCITKHFPGAGPQLDGEDAHFPYGREQVYPGDMFEYHLEPFRAAIEAGTAGMMPYYAMPQGLVRGGEPIEEVGFGYNRQILTGLLREELGYDGAVVSDWKLVMDRDMDGRVFPARAWGAEHLTARERIVKILDAGVDQFGGEDFTDLLLAMVRDGEVAESRLDESVRRLLLVKFRLGLFDDPFVDEDAAAELVGNDGFAAEGFRAQARSFTVLKVDRDDEEAPALPIGSGQRLYVEGVDLAVAGRYGTVVEHPEDADLAVIRVKAPFEPRDDIPMERKFHQGSLEFPPGLAYRLRRIADRVPVVLDVELERPAVLTPLVDLATVLVGSFGGGDEAFFAALTGAVDPDATLPTEIPRSMEAVRASRSDVPSDTVDPVFPVRSGRVHQQVPTA</sequence>
<evidence type="ECO:0000256" key="3">
    <source>
        <dbReference type="ARBA" id="ARBA00012744"/>
    </source>
</evidence>
<evidence type="ECO:0000256" key="5">
    <source>
        <dbReference type="ARBA" id="ARBA00022801"/>
    </source>
</evidence>
<dbReference type="InterPro" id="IPR001764">
    <property type="entry name" value="Glyco_hydro_3_N"/>
</dbReference>
<proteinExistence type="inferred from homology"/>
<dbReference type="SUPFAM" id="SSF52279">
    <property type="entry name" value="Beta-D-glucan exohydrolase, C-terminal domain"/>
    <property type="match status" value="1"/>
</dbReference>
<reference evidence="9" key="1">
    <citation type="submission" date="2021-04" db="EMBL/GenBank/DDBJ databases">
        <title>Phycicoccus avicenniae sp. nov., a novel endophytic actinomycetes isolated from branch of Avicennia mariana.</title>
        <authorList>
            <person name="Tuo L."/>
        </authorList>
    </citation>
    <scope>NUCLEOTIDE SEQUENCE</scope>
    <source>
        <strain evidence="9">BSK3Z-2</strain>
    </source>
</reference>
<protein>
    <recommendedName>
        <fullName evidence="3">beta-glucosidase</fullName>
        <ecNumber evidence="3">3.2.1.21</ecNumber>
    </recommendedName>
</protein>
<feature type="domain" description="Glycoside hydrolase family 3 N-terminal" evidence="8">
    <location>
        <begin position="104"/>
        <end position="399"/>
    </location>
</feature>
<dbReference type="EMBL" id="JAGSNF010000004">
    <property type="protein sequence ID" value="MBR7742679.1"/>
    <property type="molecule type" value="Genomic_DNA"/>
</dbReference>
<feature type="region of interest" description="Disordered" evidence="7">
    <location>
        <begin position="589"/>
        <end position="620"/>
    </location>
</feature>
<feature type="region of interest" description="Disordered" evidence="7">
    <location>
        <begin position="1"/>
        <end position="28"/>
    </location>
</feature>
<dbReference type="InterPro" id="IPR017853">
    <property type="entry name" value="GH"/>
</dbReference>
<keyword evidence="10" id="KW-1185">Reference proteome</keyword>
<evidence type="ECO:0000256" key="7">
    <source>
        <dbReference type="SAM" id="MobiDB-lite"/>
    </source>
</evidence>
<keyword evidence="4" id="KW-0732">Signal</keyword>
<evidence type="ECO:0000256" key="2">
    <source>
        <dbReference type="ARBA" id="ARBA00005336"/>
    </source>
</evidence>
<comment type="caution">
    <text evidence="9">The sequence shown here is derived from an EMBL/GenBank/DDBJ whole genome shotgun (WGS) entry which is preliminary data.</text>
</comment>
<evidence type="ECO:0000256" key="1">
    <source>
        <dbReference type="ARBA" id="ARBA00000448"/>
    </source>
</evidence>
<keyword evidence="5 9" id="KW-0378">Hydrolase</keyword>
<gene>
    <name evidence="9" type="ORF">KC207_05175</name>
</gene>
<organism evidence="9 10">
    <name type="scientific">Phycicoccus avicenniae</name>
    <dbReference type="NCBI Taxonomy" id="2828860"/>
    <lineage>
        <taxon>Bacteria</taxon>
        <taxon>Bacillati</taxon>
        <taxon>Actinomycetota</taxon>
        <taxon>Actinomycetes</taxon>
        <taxon>Micrococcales</taxon>
        <taxon>Intrasporangiaceae</taxon>
        <taxon>Phycicoccus</taxon>
    </lineage>
</organism>
<evidence type="ECO:0000256" key="4">
    <source>
        <dbReference type="ARBA" id="ARBA00022729"/>
    </source>
</evidence>
<dbReference type="InterPro" id="IPR036881">
    <property type="entry name" value="Glyco_hydro_3_C_sf"/>
</dbReference>
<evidence type="ECO:0000313" key="10">
    <source>
        <dbReference type="Proteomes" id="UP000677016"/>
    </source>
</evidence>
<evidence type="ECO:0000313" key="9">
    <source>
        <dbReference type="EMBL" id="MBR7742679.1"/>
    </source>
</evidence>
<dbReference type="AlphaFoldDB" id="A0A941D5U7"/>
<dbReference type="PANTHER" id="PTHR30620">
    <property type="entry name" value="PERIPLASMIC BETA-GLUCOSIDASE-RELATED"/>
    <property type="match status" value="1"/>
</dbReference>
<accession>A0A941D5U7</accession>
<comment type="catalytic activity">
    <reaction evidence="1">
        <text>Hydrolysis of terminal, non-reducing beta-D-glucosyl residues with release of beta-D-glucose.</text>
        <dbReference type="EC" id="3.2.1.21"/>
    </reaction>
</comment>
<feature type="compositionally biased region" description="Basic and acidic residues" evidence="7">
    <location>
        <begin position="10"/>
        <end position="28"/>
    </location>
</feature>
<dbReference type="RefSeq" id="WP_211601831.1">
    <property type="nucleotide sequence ID" value="NZ_JAGSNF010000004.1"/>
</dbReference>
<evidence type="ECO:0000259" key="8">
    <source>
        <dbReference type="Pfam" id="PF00933"/>
    </source>
</evidence>